<gene>
    <name evidence="1" type="ORF">S01H1_61783</name>
</gene>
<comment type="caution">
    <text evidence="1">The sequence shown here is derived from an EMBL/GenBank/DDBJ whole genome shotgun (WGS) entry which is preliminary data.</text>
</comment>
<accession>X0XJK9</accession>
<dbReference type="EMBL" id="BARS01040542">
    <property type="protein sequence ID" value="GAG36838.1"/>
    <property type="molecule type" value="Genomic_DNA"/>
</dbReference>
<feature type="non-terminal residue" evidence="1">
    <location>
        <position position="1"/>
    </location>
</feature>
<evidence type="ECO:0000313" key="1">
    <source>
        <dbReference type="EMBL" id="GAG36838.1"/>
    </source>
</evidence>
<organism evidence="1">
    <name type="scientific">marine sediment metagenome</name>
    <dbReference type="NCBI Taxonomy" id="412755"/>
    <lineage>
        <taxon>unclassified sequences</taxon>
        <taxon>metagenomes</taxon>
        <taxon>ecological metagenomes</taxon>
    </lineage>
</organism>
<protein>
    <submittedName>
        <fullName evidence="1">Uncharacterized protein</fullName>
    </submittedName>
</protein>
<proteinExistence type="predicted"/>
<sequence>DLQLLRNAWQARGISDMNHQEKTETIWGAFLKSLLSPKAFAEIVERERKRKYDITVKAASDKHRSKTVENVDRSHPSGMSECDYWGINGDCGDNCPGRGSKYCGYDEEKSE</sequence>
<reference evidence="1" key="1">
    <citation type="journal article" date="2014" name="Front. Microbiol.">
        <title>High frequency of phylogenetically diverse reductive dehalogenase-homologous genes in deep subseafloor sedimentary metagenomes.</title>
        <authorList>
            <person name="Kawai M."/>
            <person name="Futagami T."/>
            <person name="Toyoda A."/>
            <person name="Takaki Y."/>
            <person name="Nishi S."/>
            <person name="Hori S."/>
            <person name="Arai W."/>
            <person name="Tsubouchi T."/>
            <person name="Morono Y."/>
            <person name="Uchiyama I."/>
            <person name="Ito T."/>
            <person name="Fujiyama A."/>
            <person name="Inagaki F."/>
            <person name="Takami H."/>
        </authorList>
    </citation>
    <scope>NUCLEOTIDE SEQUENCE</scope>
    <source>
        <strain evidence="1">Expedition CK06-06</strain>
    </source>
</reference>
<dbReference type="AlphaFoldDB" id="X0XJK9"/>
<name>X0XJK9_9ZZZZ</name>